<dbReference type="InterPro" id="IPR029439">
    <property type="entry name" value="Wzt_C"/>
</dbReference>
<evidence type="ECO:0000256" key="4">
    <source>
        <dbReference type="ARBA" id="ARBA00022840"/>
    </source>
</evidence>
<dbReference type="PROSITE" id="PS50893">
    <property type="entry name" value="ABC_TRANSPORTER_2"/>
    <property type="match status" value="1"/>
</dbReference>
<dbReference type="Pfam" id="PF00005">
    <property type="entry name" value="ABC_tran"/>
    <property type="match status" value="1"/>
</dbReference>
<evidence type="ECO:0000256" key="1">
    <source>
        <dbReference type="ARBA" id="ARBA00005417"/>
    </source>
</evidence>
<dbReference type="InterPro" id="IPR017871">
    <property type="entry name" value="ABC_transporter-like_CS"/>
</dbReference>
<dbReference type="Gene3D" id="2.70.50.60">
    <property type="entry name" value="abc- transporter (atp binding component) like domain"/>
    <property type="match status" value="1"/>
</dbReference>
<dbReference type="InterPro" id="IPR015860">
    <property type="entry name" value="ABC_transpr_TagH-like"/>
</dbReference>
<dbReference type="OrthoDB" id="9778870at2"/>
<keyword evidence="4 6" id="KW-0067">ATP-binding</keyword>
<reference evidence="6 7" key="1">
    <citation type="submission" date="2018-06" db="EMBL/GenBank/DDBJ databases">
        <title>Genomic Encyclopedia of Type Strains, Phase IV (KMG-IV): sequencing the most valuable type-strain genomes for metagenomic binning, comparative biology and taxonomic classification.</title>
        <authorList>
            <person name="Goeker M."/>
        </authorList>
    </citation>
    <scope>NUCLEOTIDE SEQUENCE [LARGE SCALE GENOMIC DNA]</scope>
    <source>
        <strain evidence="6 7">DSM 24032</strain>
    </source>
</reference>
<dbReference type="InterPro" id="IPR027417">
    <property type="entry name" value="P-loop_NTPase"/>
</dbReference>
<sequence>MSSSQHLNEQPVMQPVMQPVIKVQQVKKCYKTYRKPIHRLWQSFFPKKTYAHNFWALKGIDLTVHKGETVGIVGKNGSGKSTLLQIIAGILQPTEGQFETHGRISALLELGAGFNPEFTGMENARLNASIMGLTRDEFHQKLPDIVDFCGLGDFLHRPVKTYSSGMFVRLAFAVAINMNPDILIVDEALAVGDVRFQRKCFRRLDALKEQGVSILFVTHSTDSVLKYCDRAIMLDEGELKMTGSPKDVVQAYLEMMFESDADVQAPVAINAEDYAVDFDPTVDNCVKQPTYNANEHRWGDGRAKICHYEVLQNGAYTSGLVKRGDRLTIRMSVLFEQDIDELIYGITVKTEDGNAVYGTNSRLVSDMPLSQKGGDLVPIEFELTLSLLSGHYFISLGVAQDHEAKDNIAVDRRYDMIHIHVGTTPEAFGYADLAGKIEMIDEVHS</sequence>
<dbReference type="Pfam" id="PF14524">
    <property type="entry name" value="Wzt_C"/>
    <property type="match status" value="1"/>
</dbReference>
<dbReference type="InterPro" id="IPR003593">
    <property type="entry name" value="AAA+_ATPase"/>
</dbReference>
<dbReference type="PANTHER" id="PTHR46743:SF2">
    <property type="entry name" value="TEICHOIC ACIDS EXPORT ATP-BINDING PROTEIN TAGH"/>
    <property type="match status" value="1"/>
</dbReference>
<dbReference type="RefSeq" id="WP_113955709.1">
    <property type="nucleotide sequence ID" value="NZ_QNRT01000007.1"/>
</dbReference>
<gene>
    <name evidence="6" type="ORF">DFR28_10751</name>
</gene>
<keyword evidence="2" id="KW-0813">Transport</keyword>
<dbReference type="AlphaFoldDB" id="A0A395JFC8"/>
<proteinExistence type="inferred from homology"/>
<dbReference type="InterPro" id="IPR003439">
    <property type="entry name" value="ABC_transporter-like_ATP-bd"/>
</dbReference>
<evidence type="ECO:0000259" key="5">
    <source>
        <dbReference type="PROSITE" id="PS50893"/>
    </source>
</evidence>
<name>A0A395JFC8_9GAMM</name>
<evidence type="ECO:0000256" key="2">
    <source>
        <dbReference type="ARBA" id="ARBA00022448"/>
    </source>
</evidence>
<dbReference type="PANTHER" id="PTHR46743">
    <property type="entry name" value="TEICHOIC ACIDS EXPORT ATP-BINDING PROTEIN TAGH"/>
    <property type="match status" value="1"/>
</dbReference>
<dbReference type="CDD" id="cd10147">
    <property type="entry name" value="Wzt_C-like"/>
    <property type="match status" value="1"/>
</dbReference>
<accession>A0A395JFC8</accession>
<dbReference type="PROSITE" id="PS00211">
    <property type="entry name" value="ABC_TRANSPORTER_1"/>
    <property type="match status" value="1"/>
</dbReference>
<dbReference type="SMART" id="SM00382">
    <property type="entry name" value="AAA"/>
    <property type="match status" value="1"/>
</dbReference>
<keyword evidence="7" id="KW-1185">Reference proteome</keyword>
<evidence type="ECO:0000313" key="6">
    <source>
        <dbReference type="EMBL" id="RBP48449.1"/>
    </source>
</evidence>
<dbReference type="SUPFAM" id="SSF52540">
    <property type="entry name" value="P-loop containing nucleoside triphosphate hydrolases"/>
    <property type="match status" value="1"/>
</dbReference>
<dbReference type="GO" id="GO:0016020">
    <property type="term" value="C:membrane"/>
    <property type="evidence" value="ECO:0007669"/>
    <property type="project" value="InterPro"/>
</dbReference>
<evidence type="ECO:0000256" key="3">
    <source>
        <dbReference type="ARBA" id="ARBA00022741"/>
    </source>
</evidence>
<dbReference type="Proteomes" id="UP000253083">
    <property type="component" value="Unassembled WGS sequence"/>
</dbReference>
<dbReference type="GO" id="GO:0140359">
    <property type="term" value="F:ABC-type transporter activity"/>
    <property type="evidence" value="ECO:0007669"/>
    <property type="project" value="InterPro"/>
</dbReference>
<dbReference type="InterPro" id="IPR050683">
    <property type="entry name" value="Bact_Polysacc_Export_ATP-bd"/>
</dbReference>
<protein>
    <submittedName>
        <fullName evidence="6">Lipopolysaccharide transport system ATP-binding protein</fullName>
    </submittedName>
</protein>
<dbReference type="InParanoid" id="A0A395JFC8"/>
<dbReference type="EMBL" id="QNRT01000007">
    <property type="protein sequence ID" value="RBP48449.1"/>
    <property type="molecule type" value="Genomic_DNA"/>
</dbReference>
<feature type="domain" description="ABC transporter" evidence="5">
    <location>
        <begin position="21"/>
        <end position="261"/>
    </location>
</feature>
<comment type="caution">
    <text evidence="6">The sequence shown here is derived from an EMBL/GenBank/DDBJ whole genome shotgun (WGS) entry which is preliminary data.</text>
</comment>
<dbReference type="CDD" id="cd03220">
    <property type="entry name" value="ABC_KpsT_Wzt"/>
    <property type="match status" value="1"/>
</dbReference>
<organism evidence="6 7">
    <name type="scientific">Arenicella xantha</name>
    <dbReference type="NCBI Taxonomy" id="644221"/>
    <lineage>
        <taxon>Bacteria</taxon>
        <taxon>Pseudomonadati</taxon>
        <taxon>Pseudomonadota</taxon>
        <taxon>Gammaproteobacteria</taxon>
        <taxon>Arenicellales</taxon>
        <taxon>Arenicellaceae</taxon>
        <taxon>Arenicella</taxon>
    </lineage>
</organism>
<dbReference type="GO" id="GO:0016887">
    <property type="term" value="F:ATP hydrolysis activity"/>
    <property type="evidence" value="ECO:0007669"/>
    <property type="project" value="InterPro"/>
</dbReference>
<evidence type="ECO:0000313" key="7">
    <source>
        <dbReference type="Proteomes" id="UP000253083"/>
    </source>
</evidence>
<comment type="similarity">
    <text evidence="1">Belongs to the ABC transporter superfamily.</text>
</comment>
<keyword evidence="3" id="KW-0547">Nucleotide-binding</keyword>
<dbReference type="Gene3D" id="3.40.50.300">
    <property type="entry name" value="P-loop containing nucleotide triphosphate hydrolases"/>
    <property type="match status" value="1"/>
</dbReference>
<dbReference type="GO" id="GO:0005524">
    <property type="term" value="F:ATP binding"/>
    <property type="evidence" value="ECO:0007669"/>
    <property type="project" value="UniProtKB-KW"/>
</dbReference>